<protein>
    <submittedName>
        <fullName evidence="2">Uncharacterized protein</fullName>
    </submittedName>
</protein>
<reference evidence="2 3" key="1">
    <citation type="journal article" date="2019" name="Commun. Biol.">
        <title>The bagworm genome reveals a unique fibroin gene that provides high tensile strength.</title>
        <authorList>
            <person name="Kono N."/>
            <person name="Nakamura H."/>
            <person name="Ohtoshi R."/>
            <person name="Tomita M."/>
            <person name="Numata K."/>
            <person name="Arakawa K."/>
        </authorList>
    </citation>
    <scope>NUCLEOTIDE SEQUENCE [LARGE SCALE GENOMIC DNA]</scope>
</reference>
<sequence length="122" mass="13435">MQRATWNLFETGDSKGVADGIGGVLKRTADRLVAQNHDITDGLQFMNILKDHTTIKLFYIDKKAIEEWNSKIPEQFPPLKGTVVKMSGLHDDVSAAATTLTQQRSAPAPRRTAATINAATYH</sequence>
<dbReference type="PANTHER" id="PTHR46601">
    <property type="entry name" value="ULP_PROTEASE DOMAIN-CONTAINING PROTEIN"/>
    <property type="match status" value="1"/>
</dbReference>
<dbReference type="OrthoDB" id="6357684at2759"/>
<proteinExistence type="predicted"/>
<feature type="region of interest" description="Disordered" evidence="1">
    <location>
        <begin position="100"/>
        <end position="122"/>
    </location>
</feature>
<evidence type="ECO:0000313" key="2">
    <source>
        <dbReference type="EMBL" id="GBP82746.1"/>
    </source>
</evidence>
<keyword evidence="3" id="KW-1185">Reference proteome</keyword>
<dbReference type="Proteomes" id="UP000299102">
    <property type="component" value="Unassembled WGS sequence"/>
</dbReference>
<dbReference type="AlphaFoldDB" id="A0A4C1Z2D7"/>
<comment type="caution">
    <text evidence="2">The sequence shown here is derived from an EMBL/GenBank/DDBJ whole genome shotgun (WGS) entry which is preliminary data.</text>
</comment>
<feature type="compositionally biased region" description="Low complexity" evidence="1">
    <location>
        <begin position="106"/>
        <end position="122"/>
    </location>
</feature>
<accession>A0A4C1Z2D7</accession>
<gene>
    <name evidence="2" type="ORF">EVAR_76824_1</name>
</gene>
<organism evidence="2 3">
    <name type="scientific">Eumeta variegata</name>
    <name type="common">Bagworm moth</name>
    <name type="synonym">Eumeta japonica</name>
    <dbReference type="NCBI Taxonomy" id="151549"/>
    <lineage>
        <taxon>Eukaryota</taxon>
        <taxon>Metazoa</taxon>
        <taxon>Ecdysozoa</taxon>
        <taxon>Arthropoda</taxon>
        <taxon>Hexapoda</taxon>
        <taxon>Insecta</taxon>
        <taxon>Pterygota</taxon>
        <taxon>Neoptera</taxon>
        <taxon>Endopterygota</taxon>
        <taxon>Lepidoptera</taxon>
        <taxon>Glossata</taxon>
        <taxon>Ditrysia</taxon>
        <taxon>Tineoidea</taxon>
        <taxon>Psychidae</taxon>
        <taxon>Oiketicinae</taxon>
        <taxon>Eumeta</taxon>
    </lineage>
</organism>
<name>A0A4C1Z2D7_EUMVA</name>
<evidence type="ECO:0000313" key="3">
    <source>
        <dbReference type="Proteomes" id="UP000299102"/>
    </source>
</evidence>
<dbReference type="EMBL" id="BGZK01001584">
    <property type="protein sequence ID" value="GBP82746.1"/>
    <property type="molecule type" value="Genomic_DNA"/>
</dbReference>
<dbReference type="PANTHER" id="PTHR46601:SF1">
    <property type="entry name" value="ADF-H DOMAIN-CONTAINING PROTEIN"/>
    <property type="match status" value="1"/>
</dbReference>
<evidence type="ECO:0000256" key="1">
    <source>
        <dbReference type="SAM" id="MobiDB-lite"/>
    </source>
</evidence>